<evidence type="ECO:0000313" key="4">
    <source>
        <dbReference type="EMBL" id="OBR62975.1"/>
    </source>
</evidence>
<dbReference type="GO" id="GO:0009847">
    <property type="term" value="P:spore germination"/>
    <property type="evidence" value="ECO:0007669"/>
    <property type="project" value="InterPro"/>
</dbReference>
<keyword evidence="2 3" id="KW-0472">Membrane</keyword>
<feature type="transmembrane region" description="Helical" evidence="3">
    <location>
        <begin position="411"/>
        <end position="434"/>
    </location>
</feature>
<sequence>MSKRQGAGGSSDGTVITGQPEIDGARLQSIFLDCSDMVFHTFQTNSRLSAVCIFCVGLCDAERIERQVLKPLAETEGGSPTVSSTQLVYTLQEASQAILDGFALLLMEGESNGTIYALSKNIGRTTEEPAAESTVRGPRDGFTESLESNLALLRMRLKIASFKSKTITMGTYTNTKVTLAFVEGLISPELVQEVERRLSRLKIDYVLESHSIEEGIVDERFSPFPQMLATERPDVVVSNLLEGRFVILVDGTPFSLVAPITLSSMLQSPEDYYQNIYISIAIRWMRYIFYIMSLLLPSFYVAITTFHQEMIPTVLLLSIARAREEIPFPALVEALIMEVSFEALREAGVRLPKQIGSAVSIVGALIIGQAATTAGIVSAPMIIIVALTGIASFMVPRYSASISTRLLRFPIMLLAGTLGLTGIILAIILLVIHLSSLRSFGTPYLSPIAPTSAGKLKDVWWRSIPWSKSR</sequence>
<comment type="similarity">
    <text evidence="1">Belongs to the GerABKA family.</text>
</comment>
<dbReference type="InterPro" id="IPR004995">
    <property type="entry name" value="Spore_Ger"/>
</dbReference>
<dbReference type="PIRSF" id="PIRSF005690">
    <property type="entry name" value="GerBA"/>
    <property type="match status" value="1"/>
</dbReference>
<feature type="transmembrane region" description="Helical" evidence="3">
    <location>
        <begin position="382"/>
        <end position="399"/>
    </location>
</feature>
<protein>
    <submittedName>
        <fullName evidence="4">Uncharacterized protein</fullName>
    </submittedName>
</protein>
<comment type="caution">
    <text evidence="4">The sequence shown here is derived from an EMBL/GenBank/DDBJ whole genome shotgun (WGS) entry which is preliminary data.</text>
</comment>
<reference evidence="4 5" key="1">
    <citation type="submission" date="2016-05" db="EMBL/GenBank/DDBJ databases">
        <title>Paenibacillus oryzae. sp. nov., isolated from the rice root.</title>
        <authorList>
            <person name="Zhang J."/>
            <person name="Zhang X."/>
        </authorList>
    </citation>
    <scope>NUCLEOTIDE SEQUENCE [LARGE SCALE GENOMIC DNA]</scope>
    <source>
        <strain evidence="4 5">1DrF-4</strain>
    </source>
</reference>
<gene>
    <name evidence="4" type="ORF">A7K91_09675</name>
</gene>
<organism evidence="4 5">
    <name type="scientific">Paenibacillus oryzae</name>
    <dbReference type="NCBI Taxonomy" id="1844972"/>
    <lineage>
        <taxon>Bacteria</taxon>
        <taxon>Bacillati</taxon>
        <taxon>Bacillota</taxon>
        <taxon>Bacilli</taxon>
        <taxon>Bacillales</taxon>
        <taxon>Paenibacillaceae</taxon>
        <taxon>Paenibacillus</taxon>
    </lineage>
</organism>
<evidence type="ECO:0000256" key="2">
    <source>
        <dbReference type="ARBA" id="ARBA00023136"/>
    </source>
</evidence>
<accession>A0A1A5YC49</accession>
<dbReference type="PANTHER" id="PTHR22550">
    <property type="entry name" value="SPORE GERMINATION PROTEIN"/>
    <property type="match status" value="1"/>
</dbReference>
<dbReference type="OrthoDB" id="1726708at2"/>
<dbReference type="GO" id="GO:0016020">
    <property type="term" value="C:membrane"/>
    <property type="evidence" value="ECO:0007669"/>
    <property type="project" value="InterPro"/>
</dbReference>
<dbReference type="RefSeq" id="WP_068686859.1">
    <property type="nucleotide sequence ID" value="NZ_LYPA01000076.1"/>
</dbReference>
<keyword evidence="5" id="KW-1185">Reference proteome</keyword>
<dbReference type="AlphaFoldDB" id="A0A1A5YC49"/>
<evidence type="ECO:0000313" key="5">
    <source>
        <dbReference type="Proteomes" id="UP000092024"/>
    </source>
</evidence>
<name>A0A1A5YC49_9BACL</name>
<proteinExistence type="inferred from homology"/>
<dbReference type="Pfam" id="PF03323">
    <property type="entry name" value="GerA"/>
    <property type="match status" value="1"/>
</dbReference>
<evidence type="ECO:0000256" key="3">
    <source>
        <dbReference type="SAM" id="Phobius"/>
    </source>
</evidence>
<evidence type="ECO:0000256" key="1">
    <source>
        <dbReference type="ARBA" id="ARBA00005278"/>
    </source>
</evidence>
<dbReference type="EMBL" id="LYPA01000076">
    <property type="protein sequence ID" value="OBR62975.1"/>
    <property type="molecule type" value="Genomic_DNA"/>
</dbReference>
<dbReference type="InterPro" id="IPR050768">
    <property type="entry name" value="UPF0353/GerABKA_families"/>
</dbReference>
<feature type="transmembrane region" description="Helical" evidence="3">
    <location>
        <begin position="287"/>
        <end position="306"/>
    </location>
</feature>
<keyword evidence="3" id="KW-0812">Transmembrane</keyword>
<dbReference type="STRING" id="1844972.A7K91_09675"/>
<dbReference type="Proteomes" id="UP000092024">
    <property type="component" value="Unassembled WGS sequence"/>
</dbReference>
<keyword evidence="3" id="KW-1133">Transmembrane helix</keyword>
<dbReference type="PANTHER" id="PTHR22550:SF5">
    <property type="entry name" value="LEUCINE ZIPPER PROTEIN 4"/>
    <property type="match status" value="1"/>
</dbReference>